<dbReference type="SUPFAM" id="SSF89796">
    <property type="entry name" value="CoA-transferase family III (CaiB/BaiF)"/>
    <property type="match status" value="1"/>
</dbReference>
<evidence type="ECO:0000256" key="1">
    <source>
        <dbReference type="ARBA" id="ARBA00022679"/>
    </source>
</evidence>
<dbReference type="InterPro" id="IPR044855">
    <property type="entry name" value="CoA-Trfase_III_dom3_sf"/>
</dbReference>
<dbReference type="AlphaFoldDB" id="A0A2C7A7P6"/>
<dbReference type="InterPro" id="IPR003673">
    <property type="entry name" value="CoA-Trfase_fam_III"/>
</dbReference>
<reference evidence="2 3" key="1">
    <citation type="submission" date="2017-10" db="EMBL/GenBank/DDBJ databases">
        <authorList>
            <person name="Banno H."/>
            <person name="Chua N.-H."/>
        </authorList>
    </citation>
    <scope>NUCLEOTIDE SEQUENCE [LARGE SCALE GENOMIC DNA]</scope>
    <source>
        <strain evidence="2 3">YW11</strain>
    </source>
</reference>
<dbReference type="EMBL" id="PDNU01000027">
    <property type="protein sequence ID" value="PHK94390.1"/>
    <property type="molecule type" value="Genomic_DNA"/>
</dbReference>
<dbReference type="Gene3D" id="3.40.50.10540">
    <property type="entry name" value="Crotonobetainyl-coa:carnitine coa-transferase, domain 1"/>
    <property type="match status" value="1"/>
</dbReference>
<dbReference type="PANTHER" id="PTHR48207">
    <property type="entry name" value="SUCCINATE--HYDROXYMETHYLGLUTARATE COA-TRANSFERASE"/>
    <property type="match status" value="1"/>
</dbReference>
<dbReference type="Gene3D" id="3.30.1540.10">
    <property type="entry name" value="formyl-coa transferase, domain 3"/>
    <property type="match status" value="1"/>
</dbReference>
<gene>
    <name evidence="2" type="ORF">CR162_13985</name>
</gene>
<keyword evidence="3" id="KW-1185">Reference proteome</keyword>
<dbReference type="InterPro" id="IPR050483">
    <property type="entry name" value="CoA-transferase_III_domain"/>
</dbReference>
<dbReference type="Proteomes" id="UP000223527">
    <property type="component" value="Unassembled WGS sequence"/>
</dbReference>
<evidence type="ECO:0000313" key="2">
    <source>
        <dbReference type="EMBL" id="PHK94390.1"/>
    </source>
</evidence>
<protein>
    <submittedName>
        <fullName evidence="2">CoA transferase</fullName>
    </submittedName>
</protein>
<dbReference type="GO" id="GO:0008410">
    <property type="term" value="F:CoA-transferase activity"/>
    <property type="evidence" value="ECO:0007669"/>
    <property type="project" value="TreeGrafter"/>
</dbReference>
<dbReference type="Pfam" id="PF02515">
    <property type="entry name" value="CoA_transf_3"/>
    <property type="match status" value="1"/>
</dbReference>
<accession>A0A2C7A7P6</accession>
<dbReference type="PANTHER" id="PTHR48207:SF3">
    <property type="entry name" value="SUCCINATE--HYDROXYMETHYLGLUTARATE COA-TRANSFERASE"/>
    <property type="match status" value="1"/>
</dbReference>
<dbReference type="InterPro" id="IPR023606">
    <property type="entry name" value="CoA-Trfase_III_dom_1_sf"/>
</dbReference>
<comment type="caution">
    <text evidence="2">The sequence shown here is derived from an EMBL/GenBank/DDBJ whole genome shotgun (WGS) entry which is preliminary data.</text>
</comment>
<organism evidence="2 3">
    <name type="scientific">Teichococcus rhizosphaerae</name>
    <dbReference type="NCBI Taxonomy" id="1335062"/>
    <lineage>
        <taxon>Bacteria</taxon>
        <taxon>Pseudomonadati</taxon>
        <taxon>Pseudomonadota</taxon>
        <taxon>Alphaproteobacteria</taxon>
        <taxon>Acetobacterales</taxon>
        <taxon>Roseomonadaceae</taxon>
        <taxon>Roseomonas</taxon>
    </lineage>
</organism>
<name>A0A2C7A7P6_9PROT</name>
<keyword evidence="1 2" id="KW-0808">Transferase</keyword>
<dbReference type="RefSeq" id="WP_099096148.1">
    <property type="nucleotide sequence ID" value="NZ_PDNU01000027.1"/>
</dbReference>
<dbReference type="OrthoDB" id="9806585at2"/>
<sequence>MDQADKVATPAHDAPPGAALPLLAAGAGAFDLLDGVRVLDLTTSIAGPYAGMLLGDLGAEVVKVERPGAGDDARAWGPPFLDGESLWFVAVNRNKRSVTLDITSAAGAEVLRGLIGQADVLLVNQPARSLAKLGLAPEQLRAARPELIHVSITGFGLTGERADHAGYDLIAEGYSGVMDLTGTPESEPQKVGAPAADMLAGQDAAMAAMAALFARARTGRGRSIDIALTDSMTRFLTCRIVPFLGSGEVPRRSGGRDSVIAIYQAFETADEPITLGLGNDGIWRRFWEAVGRPERGRDPSHGSNALRRAHRAAIVADIQDILRGRPRAEWLAAFAAARVPAGPINRVDQVVTDPALIARGLFYQVEAQGTAMPQVGTGILLDGAANRPRLPPPRLGADTAAVLGEWLGLDAARVAALKAEGAL</sequence>
<evidence type="ECO:0000313" key="3">
    <source>
        <dbReference type="Proteomes" id="UP000223527"/>
    </source>
</evidence>
<proteinExistence type="predicted"/>